<evidence type="ECO:0000256" key="3">
    <source>
        <dbReference type="PROSITE-ProRule" id="PRU10007"/>
    </source>
</evidence>
<dbReference type="EMBL" id="JAVIIW010000061">
    <property type="protein sequence ID" value="MDX8482914.1"/>
    <property type="molecule type" value="Genomic_DNA"/>
</dbReference>
<gene>
    <name evidence="6" type="ORF">RFN28_31305</name>
</gene>
<reference evidence="6 7" key="1">
    <citation type="submission" date="2023-08" db="EMBL/GenBank/DDBJ databases">
        <title>Implementing the SeqCode for naming new Mesorhizobium species isolated from Vachellia karroo root nodules.</title>
        <authorList>
            <person name="Van Lill M."/>
        </authorList>
    </citation>
    <scope>NUCLEOTIDE SEQUENCE [LARGE SCALE GENOMIC DNA]</scope>
    <source>
        <strain evidence="6 7">VK24D</strain>
    </source>
</reference>
<evidence type="ECO:0000256" key="2">
    <source>
        <dbReference type="ARBA" id="ARBA00023002"/>
    </source>
</evidence>
<dbReference type="Pfam" id="PF00171">
    <property type="entry name" value="Aldedh"/>
    <property type="match status" value="1"/>
</dbReference>
<evidence type="ECO:0000313" key="7">
    <source>
        <dbReference type="Proteomes" id="UP001287059"/>
    </source>
</evidence>
<feature type="active site" evidence="3">
    <location>
        <position position="271"/>
    </location>
</feature>
<dbReference type="Proteomes" id="UP001287059">
    <property type="component" value="Unassembled WGS sequence"/>
</dbReference>
<keyword evidence="2 4" id="KW-0560">Oxidoreductase</keyword>
<protein>
    <submittedName>
        <fullName evidence="6">NAD-dependent succinate-semialdehyde dehydrogenase</fullName>
        <ecNumber evidence="6">1.2.1.-</ecNumber>
    </submittedName>
</protein>
<dbReference type="InterPro" id="IPR015590">
    <property type="entry name" value="Aldehyde_DH_dom"/>
</dbReference>
<dbReference type="InterPro" id="IPR050740">
    <property type="entry name" value="Aldehyde_DH_Superfamily"/>
</dbReference>
<evidence type="ECO:0000256" key="1">
    <source>
        <dbReference type="ARBA" id="ARBA00009986"/>
    </source>
</evidence>
<dbReference type="InterPro" id="IPR016162">
    <property type="entry name" value="Ald_DH_N"/>
</dbReference>
<sequence length="498" mass="52749">MSVTQPARDIEPFRADAATIIAGAPVELLVGGKWTSATGSNRFDVTDPSNGRTIASVADGAVTDGIRAIDAAEASATMWRQTPSRRRSDILMRCHQLMLDRAEWLAQLISLENGKALPDARSEVTYAAEFFRWYAEEGVRTLGDIGYAPGGANRIVVQYQPIGIAVLVTPWNFPAAMATRKIAPALAAGCTCVLKPAAETPLTALAIGAILMEAGLLEGVVNIVTTTAAGPVVSAMLHDSRVRKLSFTGSTAVGRILLREAANRVISCSMELGGNAPFIVFDDADLEDAVAGAMVAKMRNGGEACTAANRFYVQRGIYDAFVRRLTEQMSSLSVGPGLQATTQLGPLITATAVEKVDRLLKDAVARGARIETGGEPGTGEGFFYPPTVLADVSPDSDIAKEEIFGPVAAVTPFDTEDEAVRLANDTEYGLISYVFSGDLRRALSVAERIESGMVGINRGVVSDPAAPFGGMKQSGLGREGGHHGLLEYLQPKYIATNW</sequence>
<dbReference type="CDD" id="cd07103">
    <property type="entry name" value="ALDH_F5_SSADH_GabD"/>
    <property type="match status" value="1"/>
</dbReference>
<name>A0ABU4Y7K9_9HYPH</name>
<dbReference type="EC" id="1.2.1.-" evidence="6"/>
<comment type="similarity">
    <text evidence="1 4">Belongs to the aldehyde dehydrogenase family.</text>
</comment>
<dbReference type="Gene3D" id="3.40.309.10">
    <property type="entry name" value="Aldehyde Dehydrogenase, Chain A, domain 2"/>
    <property type="match status" value="1"/>
</dbReference>
<dbReference type="SUPFAM" id="SSF53720">
    <property type="entry name" value="ALDH-like"/>
    <property type="match status" value="1"/>
</dbReference>
<feature type="domain" description="Aldehyde dehydrogenase" evidence="5">
    <location>
        <begin position="34"/>
        <end position="493"/>
    </location>
</feature>
<dbReference type="PROSITE" id="PS00687">
    <property type="entry name" value="ALDEHYDE_DEHYDR_GLU"/>
    <property type="match status" value="1"/>
</dbReference>
<evidence type="ECO:0000313" key="6">
    <source>
        <dbReference type="EMBL" id="MDX8482914.1"/>
    </source>
</evidence>
<comment type="caution">
    <text evidence="6">The sequence shown here is derived from an EMBL/GenBank/DDBJ whole genome shotgun (WGS) entry which is preliminary data.</text>
</comment>
<evidence type="ECO:0000256" key="4">
    <source>
        <dbReference type="RuleBase" id="RU003345"/>
    </source>
</evidence>
<keyword evidence="7" id="KW-1185">Reference proteome</keyword>
<dbReference type="Gene3D" id="3.40.605.10">
    <property type="entry name" value="Aldehyde Dehydrogenase, Chain A, domain 1"/>
    <property type="match status" value="1"/>
</dbReference>
<dbReference type="PANTHER" id="PTHR43353">
    <property type="entry name" value="SUCCINATE-SEMIALDEHYDE DEHYDROGENASE, MITOCHONDRIAL"/>
    <property type="match status" value="1"/>
</dbReference>
<proteinExistence type="inferred from homology"/>
<dbReference type="PANTHER" id="PTHR43353:SF5">
    <property type="entry name" value="SUCCINATE-SEMIALDEHYDE DEHYDROGENASE, MITOCHONDRIAL"/>
    <property type="match status" value="1"/>
</dbReference>
<accession>A0ABU4Y7K9</accession>
<evidence type="ECO:0000259" key="5">
    <source>
        <dbReference type="Pfam" id="PF00171"/>
    </source>
</evidence>
<organism evidence="6 7">
    <name type="scientific">Mesorhizobium album</name>
    <dbReference type="NCBI Taxonomy" id="3072314"/>
    <lineage>
        <taxon>Bacteria</taxon>
        <taxon>Pseudomonadati</taxon>
        <taxon>Pseudomonadota</taxon>
        <taxon>Alphaproteobacteria</taxon>
        <taxon>Hyphomicrobiales</taxon>
        <taxon>Phyllobacteriaceae</taxon>
        <taxon>Mesorhizobium</taxon>
    </lineage>
</organism>
<dbReference type="InterPro" id="IPR016163">
    <property type="entry name" value="Ald_DH_C"/>
</dbReference>
<dbReference type="RefSeq" id="WP_320291015.1">
    <property type="nucleotide sequence ID" value="NZ_JAVIIW010000061.1"/>
</dbReference>
<dbReference type="GO" id="GO:0016491">
    <property type="term" value="F:oxidoreductase activity"/>
    <property type="evidence" value="ECO:0007669"/>
    <property type="project" value="UniProtKB-KW"/>
</dbReference>
<dbReference type="InterPro" id="IPR016161">
    <property type="entry name" value="Ald_DH/histidinol_DH"/>
</dbReference>
<dbReference type="InterPro" id="IPR029510">
    <property type="entry name" value="Ald_DH_CS_GLU"/>
</dbReference>